<accession>A0ABY3VY02</accession>
<evidence type="ECO:0000256" key="4">
    <source>
        <dbReference type="ARBA" id="ARBA00022679"/>
    </source>
</evidence>
<dbReference type="Pfam" id="PF00550">
    <property type="entry name" value="PP-binding"/>
    <property type="match status" value="1"/>
</dbReference>
<dbReference type="SMART" id="SM00825">
    <property type="entry name" value="PKS_KS"/>
    <property type="match status" value="1"/>
</dbReference>
<dbReference type="SUPFAM" id="SSF47336">
    <property type="entry name" value="ACP-like"/>
    <property type="match status" value="1"/>
</dbReference>
<dbReference type="Gene3D" id="3.40.366.10">
    <property type="entry name" value="Malonyl-Coenzyme A Acyl Carrier Protein, domain 2"/>
    <property type="match status" value="1"/>
</dbReference>
<sequence>MAARLPGANTLSAFWDNLRRGEESIVTLAEDDLLAEGIPEKTLTNPAYVRRAALMDGIDEFDADFFGFTPQAARSTDPQHRLFLQTAFHAIEDAGYDPAEIEGTVGVYATSTTSGYLLHNIMSNRDPNVVMGQGITFDMVELSMQNDKDYLATKVAYALNLRGPALSVQTACSSALVAVHLACQSILNGECELALAGGASLRIPHHVGYWYAPGSMVSPTGHCRPFDARSDGTIFGSGVGVVVLKALQDAVDDGDRIHAVIRGSALNNDGSTKMTYAAPTAAGQADVIAEAHAIAEVDASEISYIETHGTGTPLGDPIEIEGLRQAFEVSELPRSGPCYVGSVKSNIGHLESAAGIASLIKAILCLKHRAIPATLHYTSPNPELHLDRGPFKVRSEYGPWEWDGVLRAGVSSFGVGGTNAHLVIEEAPRVTAASSLSPLPAKQVLLMSARSTDALEQSRKSLAAAISGDDAVNLADVAYTLGRRRKEKIRLAAVVNDEQHARTVLETPESDNVFVGEFTSNADHSDKVAFLFPGQGAQHVGMARGLYDHEPLFAEHFDQCAAGFNEELGVDLRAEIFEGTARNLERTDRTQPALFTVEYALAKLIESYGVQPAALAGHSIGEYIAGTIAGVFDIETAIKVVSMRARLMHAAPRGVMVAVALSPEAVAEYLNGDVDIATINEPGGCVVAGSEEGIRQFSERLSEKGIVARRVRTSHAFHSRLMDSMIPEFTGFLSRQTLREPQIPLLSNVTGTWMAAGEATNPQTWARQVRATVRFSDEVDVLLGDPNRVLVEVGPGGTLTSSASRHHRWSAGHSAVRLMRHHAQNRDDRDAFLLALGQLWSAGVEVDWSPLRGGQSAQLVTLPGYPFERQRHWIEHRTNVWTGDAAATNGAGGAPQAADASAAAKSGQSPMEATLQRIWSQCLGLSSVERNANFFELGGDSLVAISVAMTASNEGLDLTPQDLYENQTVAALVRALTARYTAGGLARQSPGDVVHPPVPPNISYFLEHGVREHEQWRVPLILQLRSDVKVEDICAVLTGLRNHHEALRLRLVERAGTWEQVISDPGDFADMATRSLPEDIKPGTPQERDALLSTLIDVVRQQDPSNPLIATYVKGVPGGSSYLAISVRAIVADNASRDILLTDIFTAFGQQLAGEEIALQPVTTPWTEWSQRCAALAIHPAVVESRDYWLTTASASTLKVVGDHASGPPSLPDLARSARSLTVAETTEIDDARRRLRVPIDEMLLAALGRTIAHQFGDGTLNVDVSGEGRSVLKPDVDLRRTVGWFNTIYPIALPCAKDAGAKQLLGDVHDTLTAVPHYGIGYGLLRYLYAPTARQLGAAPPADIFFSYIGTIPDLPPLGEDVAVRFDSDTALPVREAIPGLGHGIELRVFRTAGVLHLDWWYDSRRIDGTTVQSLADGFSRELLELIRDALAADEEDAGSDEMELVDLS</sequence>
<dbReference type="SUPFAM" id="SSF53901">
    <property type="entry name" value="Thiolase-like"/>
    <property type="match status" value="1"/>
</dbReference>
<dbReference type="Pfam" id="PF00698">
    <property type="entry name" value="Acyl_transf_1"/>
    <property type="match status" value="1"/>
</dbReference>
<feature type="domain" description="Ketosynthase family 3 (KS3)" evidence="7">
    <location>
        <begin position="1"/>
        <end position="426"/>
    </location>
</feature>
<dbReference type="InterPro" id="IPR036736">
    <property type="entry name" value="ACP-like_sf"/>
</dbReference>
<comment type="cofactor">
    <cofactor evidence="1">
        <name>pantetheine 4'-phosphate</name>
        <dbReference type="ChEBI" id="CHEBI:47942"/>
    </cofactor>
</comment>
<reference evidence="8" key="1">
    <citation type="submission" date="2022-08" db="EMBL/GenBank/DDBJ databases">
        <title>Whole genome sequencing of non-tuberculosis mycobacteria type-strains.</title>
        <authorList>
            <person name="Igarashi Y."/>
            <person name="Osugi A."/>
            <person name="Mitarai S."/>
        </authorList>
    </citation>
    <scope>NUCLEOTIDE SEQUENCE</scope>
    <source>
        <strain evidence="8">DSM 45127</strain>
    </source>
</reference>
<dbReference type="Gene3D" id="3.30.70.3290">
    <property type="match status" value="1"/>
</dbReference>
<keyword evidence="5" id="KW-0511">Multifunctional enzyme</keyword>
<dbReference type="PANTHER" id="PTHR43775">
    <property type="entry name" value="FATTY ACID SYNTHASE"/>
    <property type="match status" value="1"/>
</dbReference>
<feature type="domain" description="Carrier" evidence="6">
    <location>
        <begin position="906"/>
        <end position="980"/>
    </location>
</feature>
<keyword evidence="9" id="KW-1185">Reference proteome</keyword>
<dbReference type="Pfam" id="PF16197">
    <property type="entry name" value="KAsynt_C_assoc"/>
    <property type="match status" value="1"/>
</dbReference>
<dbReference type="InterPro" id="IPR014043">
    <property type="entry name" value="Acyl_transferase_dom"/>
</dbReference>
<dbReference type="Pfam" id="PF00668">
    <property type="entry name" value="Condensation"/>
    <property type="match status" value="1"/>
</dbReference>
<dbReference type="InterPro" id="IPR001227">
    <property type="entry name" value="Ac_transferase_dom_sf"/>
</dbReference>
<name>A0ABY3VY02_9MYCO</name>
<evidence type="ECO:0000256" key="3">
    <source>
        <dbReference type="ARBA" id="ARBA00022553"/>
    </source>
</evidence>
<dbReference type="Pfam" id="PF00109">
    <property type="entry name" value="ketoacyl-synt"/>
    <property type="match status" value="1"/>
</dbReference>
<proteinExistence type="predicted"/>
<dbReference type="InterPro" id="IPR009081">
    <property type="entry name" value="PP-bd_ACP"/>
</dbReference>
<evidence type="ECO:0000256" key="2">
    <source>
        <dbReference type="ARBA" id="ARBA00022450"/>
    </source>
</evidence>
<dbReference type="SUPFAM" id="SSF52777">
    <property type="entry name" value="CoA-dependent acyltransferases"/>
    <property type="match status" value="2"/>
</dbReference>
<keyword evidence="8" id="KW-0012">Acyltransferase</keyword>
<dbReference type="CDD" id="cd00833">
    <property type="entry name" value="PKS"/>
    <property type="match status" value="1"/>
</dbReference>
<evidence type="ECO:0000256" key="5">
    <source>
        <dbReference type="ARBA" id="ARBA00023268"/>
    </source>
</evidence>
<dbReference type="Pfam" id="PF02801">
    <property type="entry name" value="Ketoacyl-synt_C"/>
    <property type="match status" value="1"/>
</dbReference>
<dbReference type="SUPFAM" id="SSF52151">
    <property type="entry name" value="FabD/lysophospholipase-like"/>
    <property type="match status" value="1"/>
</dbReference>
<dbReference type="InterPro" id="IPR032821">
    <property type="entry name" value="PKS_assoc"/>
</dbReference>
<dbReference type="PROSITE" id="PS50075">
    <property type="entry name" value="CARRIER"/>
    <property type="match status" value="1"/>
</dbReference>
<dbReference type="Gene3D" id="3.40.47.10">
    <property type="match status" value="1"/>
</dbReference>
<dbReference type="Gene3D" id="1.10.1200.10">
    <property type="entry name" value="ACP-like"/>
    <property type="match status" value="1"/>
</dbReference>
<evidence type="ECO:0000256" key="1">
    <source>
        <dbReference type="ARBA" id="ARBA00001957"/>
    </source>
</evidence>
<keyword evidence="2" id="KW-0596">Phosphopantetheine</keyword>
<dbReference type="InterPro" id="IPR050091">
    <property type="entry name" value="PKS_NRPS_Biosynth_Enz"/>
</dbReference>
<dbReference type="RefSeq" id="WP_240263877.1">
    <property type="nucleotide sequence ID" value="NZ_CP092488.2"/>
</dbReference>
<dbReference type="SUPFAM" id="SSF55048">
    <property type="entry name" value="Probable ACP-binding domain of malonyl-CoA ACP transacylase"/>
    <property type="match status" value="1"/>
</dbReference>
<gene>
    <name evidence="8" type="ORF">MKK62_06595</name>
</gene>
<organism evidence="8 9">
    <name type="scientific">Mycobacterium paraterrae</name>
    <dbReference type="NCBI Taxonomy" id="577492"/>
    <lineage>
        <taxon>Bacteria</taxon>
        <taxon>Bacillati</taxon>
        <taxon>Actinomycetota</taxon>
        <taxon>Actinomycetes</taxon>
        <taxon>Mycobacteriales</taxon>
        <taxon>Mycobacteriaceae</taxon>
        <taxon>Mycobacterium</taxon>
    </lineage>
</organism>
<dbReference type="Gene3D" id="3.30.559.10">
    <property type="entry name" value="Chloramphenicol acetyltransferase-like domain"/>
    <property type="match status" value="1"/>
</dbReference>
<dbReference type="EMBL" id="CP092488">
    <property type="protein sequence ID" value="UMB72155.1"/>
    <property type="molecule type" value="Genomic_DNA"/>
</dbReference>
<dbReference type="PROSITE" id="PS00606">
    <property type="entry name" value="KS3_1"/>
    <property type="match status" value="1"/>
</dbReference>
<dbReference type="Gene3D" id="3.30.559.30">
    <property type="entry name" value="Nonribosomal peptide synthetase, condensation domain"/>
    <property type="match status" value="1"/>
</dbReference>
<dbReference type="InterPro" id="IPR020806">
    <property type="entry name" value="PKS_PP-bd"/>
</dbReference>
<dbReference type="SMART" id="SM00823">
    <property type="entry name" value="PKS_PP"/>
    <property type="match status" value="1"/>
</dbReference>
<evidence type="ECO:0000313" key="9">
    <source>
        <dbReference type="Proteomes" id="UP001055336"/>
    </source>
</evidence>
<dbReference type="PROSITE" id="PS52004">
    <property type="entry name" value="KS3_2"/>
    <property type="match status" value="1"/>
</dbReference>
<evidence type="ECO:0000259" key="7">
    <source>
        <dbReference type="PROSITE" id="PS52004"/>
    </source>
</evidence>
<dbReference type="InterPro" id="IPR018201">
    <property type="entry name" value="Ketoacyl_synth_AS"/>
</dbReference>
<dbReference type="InterPro" id="IPR020841">
    <property type="entry name" value="PKS_Beta-ketoAc_synthase_dom"/>
</dbReference>
<keyword evidence="4" id="KW-0808">Transferase</keyword>
<dbReference type="InterPro" id="IPR014030">
    <property type="entry name" value="Ketoacyl_synth_N"/>
</dbReference>
<dbReference type="InterPro" id="IPR016036">
    <property type="entry name" value="Malonyl_transacylase_ACP-bd"/>
</dbReference>
<dbReference type="InterPro" id="IPR014031">
    <property type="entry name" value="Ketoacyl_synth_C"/>
</dbReference>
<dbReference type="SMART" id="SM00827">
    <property type="entry name" value="PKS_AT"/>
    <property type="match status" value="1"/>
</dbReference>
<keyword evidence="3" id="KW-0597">Phosphoprotein</keyword>
<dbReference type="PANTHER" id="PTHR43775:SF37">
    <property type="entry name" value="SI:DKEY-61P9.11"/>
    <property type="match status" value="1"/>
</dbReference>
<protein>
    <submittedName>
        <fullName evidence="8">Acyltransferase domain-containing protein</fullName>
    </submittedName>
</protein>
<dbReference type="Proteomes" id="UP001055336">
    <property type="component" value="Chromosome"/>
</dbReference>
<dbReference type="GO" id="GO:0016746">
    <property type="term" value="F:acyltransferase activity"/>
    <property type="evidence" value="ECO:0007669"/>
    <property type="project" value="UniProtKB-KW"/>
</dbReference>
<dbReference type="InterPro" id="IPR016035">
    <property type="entry name" value="Acyl_Trfase/lysoPLipase"/>
</dbReference>
<dbReference type="InterPro" id="IPR016039">
    <property type="entry name" value="Thiolase-like"/>
</dbReference>
<dbReference type="InterPro" id="IPR001242">
    <property type="entry name" value="Condensation_dom"/>
</dbReference>
<dbReference type="InterPro" id="IPR023213">
    <property type="entry name" value="CAT-like_dom_sf"/>
</dbReference>
<evidence type="ECO:0000259" key="6">
    <source>
        <dbReference type="PROSITE" id="PS50075"/>
    </source>
</evidence>
<evidence type="ECO:0000313" key="8">
    <source>
        <dbReference type="EMBL" id="UMB72155.1"/>
    </source>
</evidence>